<proteinExistence type="predicted"/>
<name>A0A7C9GPE6_9GAMM</name>
<reference evidence="1 2" key="1">
    <citation type="journal article" date="2019" name="Nature">
        <title>A new antibiotic selectively kills Gram-negative pathogens.</title>
        <authorList>
            <person name="Imai Y."/>
            <person name="Meyer K.J."/>
            <person name="Iinishi A."/>
            <person name="Favre-Godal Q."/>
            <person name="Green R."/>
            <person name="Manuse S."/>
            <person name="Caboni M."/>
            <person name="Mori M."/>
            <person name="Niles S."/>
            <person name="Ghiglieri M."/>
            <person name="Honrao C."/>
            <person name="Ma X."/>
            <person name="Guo J.J."/>
            <person name="Makriyannis A."/>
            <person name="Linares-Otoya L."/>
            <person name="Boehringer N."/>
            <person name="Wuisan Z.G."/>
            <person name="Kaur H."/>
            <person name="Wu R."/>
            <person name="Mateus A."/>
            <person name="Typas A."/>
            <person name="Savitski M.M."/>
            <person name="Espinoza J.L."/>
            <person name="O'Rourke A."/>
            <person name="Nelson K.E."/>
            <person name="Hiller S."/>
            <person name="Noinaj N."/>
            <person name="Schaeberle T.F."/>
            <person name="D'Onofrio A."/>
            <person name="Lewis K."/>
        </authorList>
    </citation>
    <scope>NUCLEOTIDE SEQUENCE [LARGE SCALE GENOMIC DNA]</scope>
    <source>
        <strain evidence="1 2">HGB 1456</strain>
    </source>
</reference>
<gene>
    <name evidence="1" type="ORF">GEA64_08940</name>
</gene>
<organism evidence="1 2">
    <name type="scientific">Photorhabdus khanii</name>
    <dbReference type="NCBI Taxonomy" id="1004150"/>
    <lineage>
        <taxon>Bacteria</taxon>
        <taxon>Pseudomonadati</taxon>
        <taxon>Pseudomonadota</taxon>
        <taxon>Gammaproteobacteria</taxon>
        <taxon>Enterobacterales</taxon>
        <taxon>Morganellaceae</taxon>
        <taxon>Photorhabdus</taxon>
    </lineage>
</organism>
<dbReference type="InterPro" id="IPR021087">
    <property type="entry name" value="Uncharacterised_PixA/AidA"/>
</dbReference>
<sequence length="170" mass="19241">MTKDIIMSIVNVVVVFDAESILKRYPSVSKDPNKPTLVDGKDIYMVTTSDNVISGQGGGDLNIKAEVEDVIHWREVSISHIEHSVILYKFETTYGGNLISNAEPRIADVDLPMPNLNDSLTPNMSKEKDYYWSAEILSTGSVAYDFRFQIFDRYGKLCGCYKWDPYITIK</sequence>
<dbReference type="AlphaFoldDB" id="A0A7C9GPE6"/>
<dbReference type="Proteomes" id="UP000481739">
    <property type="component" value="Unassembled WGS sequence"/>
</dbReference>
<comment type="caution">
    <text evidence="1">The sequence shown here is derived from an EMBL/GenBank/DDBJ whole genome shotgun (WGS) entry which is preliminary data.</text>
</comment>
<evidence type="ECO:0000313" key="1">
    <source>
        <dbReference type="EMBL" id="MQL48095.1"/>
    </source>
</evidence>
<dbReference type="EMBL" id="WHZZ01000002">
    <property type="protein sequence ID" value="MQL48095.1"/>
    <property type="molecule type" value="Genomic_DNA"/>
</dbReference>
<accession>A0A7C9GPE6</accession>
<protein>
    <submittedName>
        <fullName evidence="1">Inclusion body protein</fullName>
    </submittedName>
</protein>
<dbReference type="Pfam" id="PF12306">
    <property type="entry name" value="PixA"/>
    <property type="match status" value="1"/>
</dbReference>
<evidence type="ECO:0000313" key="2">
    <source>
        <dbReference type="Proteomes" id="UP000481739"/>
    </source>
</evidence>
<dbReference type="InterPro" id="IPR038712">
    <property type="entry name" value="PixA-like_sf"/>
</dbReference>
<dbReference type="Gene3D" id="2.60.40.3910">
    <property type="entry name" value="Inclusion body protein"/>
    <property type="match status" value="1"/>
</dbReference>